<organism evidence="3">
    <name type="scientific">bioreactor metagenome</name>
    <dbReference type="NCBI Taxonomy" id="1076179"/>
    <lineage>
        <taxon>unclassified sequences</taxon>
        <taxon>metagenomes</taxon>
        <taxon>ecological metagenomes</taxon>
    </lineage>
</organism>
<feature type="region of interest" description="Disordered" evidence="1">
    <location>
        <begin position="159"/>
        <end position="184"/>
    </location>
</feature>
<dbReference type="AlphaFoldDB" id="A0A644U6Q0"/>
<protein>
    <submittedName>
        <fullName evidence="3">Uncharacterized protein</fullName>
    </submittedName>
</protein>
<reference evidence="3" key="1">
    <citation type="submission" date="2019-08" db="EMBL/GenBank/DDBJ databases">
        <authorList>
            <person name="Kucharzyk K."/>
            <person name="Murdoch R.W."/>
            <person name="Higgins S."/>
            <person name="Loffler F."/>
        </authorList>
    </citation>
    <scope>NUCLEOTIDE SEQUENCE</scope>
</reference>
<feature type="compositionally biased region" description="Acidic residues" evidence="1">
    <location>
        <begin position="170"/>
        <end position="183"/>
    </location>
</feature>
<feature type="region of interest" description="Disordered" evidence="1">
    <location>
        <begin position="60"/>
        <end position="132"/>
    </location>
</feature>
<evidence type="ECO:0000313" key="3">
    <source>
        <dbReference type="EMBL" id="MPL74615.1"/>
    </source>
</evidence>
<evidence type="ECO:0000256" key="1">
    <source>
        <dbReference type="SAM" id="MobiDB-lite"/>
    </source>
</evidence>
<dbReference type="EMBL" id="VSSQ01000081">
    <property type="protein sequence ID" value="MPL74615.1"/>
    <property type="molecule type" value="Genomic_DNA"/>
</dbReference>
<keyword evidence="2" id="KW-1133">Transmembrane helix</keyword>
<keyword evidence="2" id="KW-0812">Transmembrane</keyword>
<sequence length="353" mass="39092">MVSGSEQDKLKVSENRDTVSYRKIGHCLDCGHKWTPRTAKGEKPSRCSKCGSYNCAWDDEPTESIHAHNTPTTKKPDKEPAVKHTSPPRERTLEPLLIPAVATLQEKADENPDPDFSGCKDKTGNDESDVLTPPVDEMTIQESSTGSTQIKTDLEDTSKEIGIPNTPELPDAEETQGVDEENQDTWPTTYDEEEIMERAKAIITGDGDPKFWIQDELLLSRQMGISVDELESALCDCPNFEVIPEDNGYRVAYYSDDELTESETASKINEVKGKKVEGKEQAKGGVPIVIVAGLILGFGGIMWFITQPPRKKSGTKSTSSKAELAFRRLSTHPMERRLADNDMRLGMEALPGF</sequence>
<name>A0A644U6Q0_9ZZZZ</name>
<keyword evidence="2" id="KW-0472">Membrane</keyword>
<accession>A0A644U6Q0</accession>
<gene>
    <name evidence="3" type="ORF">SDC9_20430</name>
</gene>
<comment type="caution">
    <text evidence="3">The sequence shown here is derived from an EMBL/GenBank/DDBJ whole genome shotgun (WGS) entry which is preliminary data.</text>
</comment>
<feature type="compositionally biased region" description="Basic and acidic residues" evidence="1">
    <location>
        <begin position="74"/>
        <end position="93"/>
    </location>
</feature>
<proteinExistence type="predicted"/>
<feature type="transmembrane region" description="Helical" evidence="2">
    <location>
        <begin position="284"/>
        <end position="306"/>
    </location>
</feature>
<evidence type="ECO:0000256" key="2">
    <source>
        <dbReference type="SAM" id="Phobius"/>
    </source>
</evidence>